<reference evidence="1" key="1">
    <citation type="submission" date="2023-07" db="EMBL/GenBank/DDBJ databases">
        <title>Black Yeasts Isolated from many extreme environments.</title>
        <authorList>
            <person name="Coleine C."/>
            <person name="Stajich J.E."/>
            <person name="Selbmann L."/>
        </authorList>
    </citation>
    <scope>NUCLEOTIDE SEQUENCE</scope>
    <source>
        <strain evidence="1">CCFEE 5714</strain>
    </source>
</reference>
<dbReference type="EMBL" id="JAUTXU010000154">
    <property type="protein sequence ID" value="KAK3703233.1"/>
    <property type="molecule type" value="Genomic_DNA"/>
</dbReference>
<gene>
    <name evidence="1" type="ORF">LTR37_014573</name>
</gene>
<evidence type="ECO:0000313" key="1">
    <source>
        <dbReference type="EMBL" id="KAK3703233.1"/>
    </source>
</evidence>
<organism evidence="1 2">
    <name type="scientific">Vermiconidia calcicola</name>
    <dbReference type="NCBI Taxonomy" id="1690605"/>
    <lineage>
        <taxon>Eukaryota</taxon>
        <taxon>Fungi</taxon>
        <taxon>Dikarya</taxon>
        <taxon>Ascomycota</taxon>
        <taxon>Pezizomycotina</taxon>
        <taxon>Dothideomycetes</taxon>
        <taxon>Dothideomycetidae</taxon>
        <taxon>Mycosphaerellales</taxon>
        <taxon>Extremaceae</taxon>
        <taxon>Vermiconidia</taxon>
    </lineage>
</organism>
<sequence length="300" mass="32274">MSQVYLITGASTGFGALAARALATTKEKHIIFAGMYSHNGDTRRYEKDIAAFNKEKDADIRPVSLDLLNQDSCNSAVKHVLESTGGKLDVVIHNAGHMNYGPAESFTADQYMRLYDVNVVGAHRLNQAVLPHMRKQRSGHLIWISSSSVYGGKSPMLGAYFAAKAAMDSLAQSYARELNLWGIETTIVVPGVFTKGTNHFEDAMHPGLLGVAKEYEEGPTKGVAEQTMAGTAGVVPEDADPSLVADALVVVSQAPRGKKPYRVSVDPAEDGSREGGAIVDRFGVDFHRRLGLEGLLKVSV</sequence>
<dbReference type="Proteomes" id="UP001281147">
    <property type="component" value="Unassembled WGS sequence"/>
</dbReference>
<evidence type="ECO:0000313" key="2">
    <source>
        <dbReference type="Proteomes" id="UP001281147"/>
    </source>
</evidence>
<comment type="caution">
    <text evidence="1">The sequence shown here is derived from an EMBL/GenBank/DDBJ whole genome shotgun (WGS) entry which is preliminary data.</text>
</comment>
<keyword evidence="2" id="KW-1185">Reference proteome</keyword>
<proteinExistence type="predicted"/>
<name>A0ACC3MTC7_9PEZI</name>
<protein>
    <submittedName>
        <fullName evidence="1">Uncharacterized protein</fullName>
    </submittedName>
</protein>
<accession>A0ACC3MTC7</accession>